<dbReference type="Proteomes" id="UP000008721">
    <property type="component" value="Plasmid pSULKU02"/>
</dbReference>
<dbReference type="RefSeq" id="WP_013449984.1">
    <property type="nucleotide sequence ID" value="NC_014755.1"/>
</dbReference>
<dbReference type="GO" id="GO:0006355">
    <property type="term" value="P:regulation of DNA-templated transcription"/>
    <property type="evidence" value="ECO:0007669"/>
    <property type="project" value="InterPro"/>
</dbReference>
<dbReference type="AlphaFoldDB" id="E4U3V7"/>
<protein>
    <submittedName>
        <fullName evidence="1">Transcription regulator with HTH domain</fullName>
    </submittedName>
</protein>
<name>E4U3V7_SULKY</name>
<organism evidence="1 2">
    <name type="scientific">Sulfuricurvum kujiense (strain ATCC BAA-921 / DSM 16994 / JCM 11577 / YK-1)</name>
    <dbReference type="NCBI Taxonomy" id="709032"/>
    <lineage>
        <taxon>Bacteria</taxon>
        <taxon>Pseudomonadati</taxon>
        <taxon>Campylobacterota</taxon>
        <taxon>Epsilonproteobacteria</taxon>
        <taxon>Campylobacterales</taxon>
        <taxon>Sulfurimonadaceae</taxon>
        <taxon>Sulfuricurvum</taxon>
    </lineage>
</organism>
<geneLocation type="plasmid" evidence="1 2">
    <name>pSULKU02</name>
</geneLocation>
<dbReference type="InterPro" id="IPR010982">
    <property type="entry name" value="Lambda_DNA-bd_dom_sf"/>
</dbReference>
<evidence type="ECO:0000313" key="1">
    <source>
        <dbReference type="EMBL" id="ADR35373.1"/>
    </source>
</evidence>
<dbReference type="SUPFAM" id="SSF47413">
    <property type="entry name" value="lambda repressor-like DNA-binding domains"/>
    <property type="match status" value="1"/>
</dbReference>
<dbReference type="InterPro" id="IPR039060">
    <property type="entry name" value="Antitox_HigA"/>
</dbReference>
<dbReference type="HOGENOM" id="CLU_125852_2_0_7"/>
<dbReference type="KEGG" id="sku:Sulku_2723"/>
<reference evidence="1 2" key="1">
    <citation type="journal article" date="2012" name="Stand. Genomic Sci.">
        <title>Complete genome sequence of the sulfur compounds oxidizing chemolithoautotroph Sulfuricurvum kujiense type strain (YK-1(T)).</title>
        <authorList>
            <person name="Han C."/>
            <person name="Kotsyurbenko O."/>
            <person name="Chertkov O."/>
            <person name="Held B."/>
            <person name="Lapidus A."/>
            <person name="Nolan M."/>
            <person name="Lucas S."/>
            <person name="Hammon N."/>
            <person name="Deshpande S."/>
            <person name="Cheng J.F."/>
            <person name="Tapia R."/>
            <person name="Goodwin L.A."/>
            <person name="Pitluck S."/>
            <person name="Liolios K."/>
            <person name="Pagani I."/>
            <person name="Ivanova N."/>
            <person name="Mavromatis K."/>
            <person name="Mikhailova N."/>
            <person name="Pati A."/>
            <person name="Chen A."/>
            <person name="Palaniappan K."/>
            <person name="Land M."/>
            <person name="Hauser L."/>
            <person name="Chang Y.J."/>
            <person name="Jeffries C.D."/>
            <person name="Brambilla E.M."/>
            <person name="Rohde M."/>
            <person name="Spring S."/>
            <person name="Sikorski J."/>
            <person name="Goker M."/>
            <person name="Woyke T."/>
            <person name="Bristow J."/>
            <person name="Eisen J.A."/>
            <person name="Markowitz V."/>
            <person name="Hugenholtz P."/>
            <person name="Kyrpides N.C."/>
            <person name="Klenk H.P."/>
            <person name="Detter J.C."/>
        </authorList>
    </citation>
    <scope>NUCLEOTIDE SEQUENCE [LARGE SCALE GENOMIC DNA]</scope>
    <source>
        <strain evidence="2">ATCC BAA-921 / DSM 16994 / JCM 11577 / YK-1</strain>
    </source>
</reference>
<keyword evidence="1" id="KW-0614">Plasmid</keyword>
<evidence type="ECO:0000313" key="2">
    <source>
        <dbReference type="Proteomes" id="UP000008721"/>
    </source>
</evidence>
<dbReference type="PANTHER" id="PTHR40455">
    <property type="entry name" value="ANTITOXIN HIGA"/>
    <property type="match status" value="1"/>
</dbReference>
<dbReference type="GO" id="GO:0001046">
    <property type="term" value="F:core promoter sequence-specific DNA binding"/>
    <property type="evidence" value="ECO:0007669"/>
    <property type="project" value="TreeGrafter"/>
</dbReference>
<accession>E4U3V7</accession>
<dbReference type="EMBL" id="CP002357">
    <property type="protein sequence ID" value="ADR35373.1"/>
    <property type="molecule type" value="Genomic_DNA"/>
</dbReference>
<proteinExistence type="predicted"/>
<dbReference type="PANTHER" id="PTHR40455:SF1">
    <property type="entry name" value="ANTITOXIN HIGA"/>
    <property type="match status" value="1"/>
</dbReference>
<keyword evidence="2" id="KW-1185">Reference proteome</keyword>
<sequence>MNIFPIRTEEDYDAALTRIDMLMNADMGTPEGDELDILVTLVEAYEAKHYPMPICDPVEAIKFRMEQMGMEPKDLTPIIGSRSKVSEVLNHKRQLSIAMIRNLHVRLHVPYESLIGA</sequence>
<dbReference type="OrthoDB" id="9796786at2"/>
<gene>
    <name evidence="1" type="ordered locus">Sulku_2723</name>
</gene>